<proteinExistence type="predicted"/>
<reference evidence="3 4" key="1">
    <citation type="journal article" date="2017" name="Elife">
        <title>Extensive horizontal gene transfer in cheese-associated bacteria.</title>
        <authorList>
            <person name="Bonham K.S."/>
            <person name="Wolfe B.E."/>
            <person name="Dutton R.J."/>
        </authorList>
    </citation>
    <scope>NUCLEOTIDE SEQUENCE [LARGE SCALE GENOMIC DNA]</scope>
    <source>
        <strain evidence="3 4">JB5</strain>
    </source>
</reference>
<evidence type="ECO:0000313" key="3">
    <source>
        <dbReference type="EMBL" id="PCC17444.1"/>
    </source>
</evidence>
<dbReference type="Proteomes" id="UP000218377">
    <property type="component" value="Unassembled WGS sequence"/>
</dbReference>
<reference evidence="2 5" key="2">
    <citation type="submission" date="2017-12" db="EMBL/GenBank/DDBJ databases">
        <authorList>
            <person name="Levesque S."/>
        </authorList>
    </citation>
    <scope>NUCLEOTIDE SEQUENCE [LARGE SCALE GENOMIC DNA]</scope>
    <source>
        <strain evidence="2 5">SMQ-1420</strain>
    </source>
</reference>
<organism evidence="3 4">
    <name type="scientific">Brevibacterium aurantiacum</name>
    <dbReference type="NCBI Taxonomy" id="273384"/>
    <lineage>
        <taxon>Bacteria</taxon>
        <taxon>Bacillati</taxon>
        <taxon>Actinomycetota</taxon>
        <taxon>Actinomycetes</taxon>
        <taxon>Micrococcales</taxon>
        <taxon>Brevibacteriaceae</taxon>
        <taxon>Brevibacterium</taxon>
    </lineage>
</organism>
<keyword evidence="1" id="KW-0812">Transmembrane</keyword>
<dbReference type="InterPro" id="IPR036259">
    <property type="entry name" value="MFS_trans_sf"/>
</dbReference>
<feature type="transmembrane region" description="Helical" evidence="1">
    <location>
        <begin position="133"/>
        <end position="152"/>
    </location>
</feature>
<evidence type="ECO:0000256" key="1">
    <source>
        <dbReference type="SAM" id="Phobius"/>
    </source>
</evidence>
<sequence length="169" mass="18901">MRHEERKAVMSDVDSNGNSFAMSRPAVNIIVAVLVLIAGAIYYSFYLAEHVEENTVFTLRNVHDLSDAMLAPVITFMIMLLFTRKTLGRFLGYTYLVLLPVGVAASAVNAMIFDRFGFTQDEILPRVLFSVPTEIVLFTVLAAVFISSETIVRELTNRTRRRANDTSSS</sequence>
<evidence type="ECO:0000313" key="5">
    <source>
        <dbReference type="Proteomes" id="UP000282731"/>
    </source>
</evidence>
<keyword evidence="1" id="KW-0472">Membrane</keyword>
<evidence type="ECO:0000313" key="2">
    <source>
        <dbReference type="EMBL" id="AZT98228.1"/>
    </source>
</evidence>
<name>A0A2A3WZT1_BREAU</name>
<reference evidence="2 5" key="3">
    <citation type="submission" date="2019-01" db="EMBL/GenBank/DDBJ databases">
        <title>Comparative genomic analysis of Brevibacterium aurantiacum sheds light on its evolution and its adaptation to smear-ripened cheeses.</title>
        <authorList>
            <person name="Moineau S."/>
        </authorList>
    </citation>
    <scope>NUCLEOTIDE SEQUENCE [LARGE SCALE GENOMIC DNA]</scope>
    <source>
        <strain evidence="2 5">SMQ-1420</strain>
    </source>
</reference>
<accession>A0A2A3WZT1</accession>
<feature type="transmembrane region" description="Helical" evidence="1">
    <location>
        <begin position="90"/>
        <end position="113"/>
    </location>
</feature>
<protein>
    <submittedName>
        <fullName evidence="3">Uncharacterized protein</fullName>
    </submittedName>
</protein>
<dbReference type="AlphaFoldDB" id="A0A2A3WZT1"/>
<dbReference type="Proteomes" id="UP000282731">
    <property type="component" value="Chromosome"/>
</dbReference>
<gene>
    <name evidence="3" type="ORF">CIK79_03525</name>
    <name evidence="2" type="ORF">CXR27_15400</name>
</gene>
<dbReference type="SUPFAM" id="SSF103473">
    <property type="entry name" value="MFS general substrate transporter"/>
    <property type="match status" value="1"/>
</dbReference>
<feature type="transmembrane region" description="Helical" evidence="1">
    <location>
        <begin position="65"/>
        <end position="83"/>
    </location>
</feature>
<dbReference type="EMBL" id="NRGX01000001">
    <property type="protein sequence ID" value="PCC17444.1"/>
    <property type="molecule type" value="Genomic_DNA"/>
</dbReference>
<evidence type="ECO:0000313" key="4">
    <source>
        <dbReference type="Proteomes" id="UP000218377"/>
    </source>
</evidence>
<feature type="transmembrane region" description="Helical" evidence="1">
    <location>
        <begin position="26"/>
        <end position="45"/>
    </location>
</feature>
<dbReference type="EMBL" id="CP025334">
    <property type="protein sequence ID" value="AZT98228.1"/>
    <property type="molecule type" value="Genomic_DNA"/>
</dbReference>
<keyword evidence="1" id="KW-1133">Transmembrane helix</keyword>